<dbReference type="InterPro" id="IPR011992">
    <property type="entry name" value="EF-hand-dom_pair"/>
</dbReference>
<accession>A0A6U6BQV1</accession>
<name>A0A6U6BQV1_GUITH</name>
<feature type="compositionally biased region" description="Basic and acidic residues" evidence="4">
    <location>
        <begin position="848"/>
        <end position="862"/>
    </location>
</feature>
<dbReference type="EMBL" id="HBKN01033417">
    <property type="protein sequence ID" value="CAE2318958.1"/>
    <property type="molecule type" value="Transcribed_RNA"/>
</dbReference>
<dbReference type="PROSITE" id="PS50222">
    <property type="entry name" value="EF_HAND_2"/>
    <property type="match status" value="1"/>
</dbReference>
<evidence type="ECO:0000256" key="1">
    <source>
        <dbReference type="ARBA" id="ARBA00022737"/>
    </source>
</evidence>
<reference evidence="7" key="1">
    <citation type="submission" date="2021-01" db="EMBL/GenBank/DDBJ databases">
        <authorList>
            <person name="Corre E."/>
            <person name="Pelletier E."/>
            <person name="Niang G."/>
            <person name="Scheremetjew M."/>
            <person name="Finn R."/>
            <person name="Kale V."/>
            <person name="Holt S."/>
            <person name="Cochrane G."/>
            <person name="Meng A."/>
            <person name="Brown T."/>
            <person name="Cohen L."/>
        </authorList>
    </citation>
    <scope>NUCLEOTIDE SEQUENCE</scope>
    <source>
        <strain evidence="7">CCMP 2712</strain>
    </source>
</reference>
<feature type="region of interest" description="Disordered" evidence="4">
    <location>
        <begin position="696"/>
        <end position="732"/>
    </location>
</feature>
<dbReference type="PROSITE" id="PS00018">
    <property type="entry name" value="EF_HAND_1"/>
    <property type="match status" value="1"/>
</dbReference>
<dbReference type="SUPFAM" id="SSF50985">
    <property type="entry name" value="RCC1/BLIP-II"/>
    <property type="match status" value="2"/>
</dbReference>
<dbReference type="InterPro" id="IPR018247">
    <property type="entry name" value="EF_Hand_1_Ca_BS"/>
</dbReference>
<dbReference type="PROSITE" id="PS00626">
    <property type="entry name" value="RCC1_2"/>
    <property type="match status" value="1"/>
</dbReference>
<dbReference type="Gene3D" id="1.10.238.10">
    <property type="entry name" value="EF-hand"/>
    <property type="match status" value="1"/>
</dbReference>
<evidence type="ECO:0000313" key="7">
    <source>
        <dbReference type="EMBL" id="CAE2318959.1"/>
    </source>
</evidence>
<feature type="repeat" description="RCC1" evidence="3">
    <location>
        <begin position="234"/>
        <end position="306"/>
    </location>
</feature>
<dbReference type="Pfam" id="PF25390">
    <property type="entry name" value="WD40_RLD"/>
    <property type="match status" value="1"/>
</dbReference>
<feature type="compositionally biased region" description="Polar residues" evidence="4">
    <location>
        <begin position="707"/>
        <end position="717"/>
    </location>
</feature>
<feature type="repeat" description="RCC1" evidence="3">
    <location>
        <begin position="15"/>
        <end position="65"/>
    </location>
</feature>
<keyword evidence="1" id="KW-0677">Repeat</keyword>
<dbReference type="Pfam" id="PF00415">
    <property type="entry name" value="RCC1"/>
    <property type="match status" value="2"/>
</dbReference>
<feature type="region of interest" description="Disordered" evidence="4">
    <location>
        <begin position="945"/>
        <end position="974"/>
    </location>
</feature>
<feature type="repeat" description="RCC1" evidence="3">
    <location>
        <begin position="121"/>
        <end position="184"/>
    </location>
</feature>
<feature type="compositionally biased region" description="Basic and acidic residues" evidence="4">
    <location>
        <begin position="945"/>
        <end position="955"/>
    </location>
</feature>
<feature type="region of interest" description="Disordered" evidence="4">
    <location>
        <begin position="1054"/>
        <end position="1077"/>
    </location>
</feature>
<dbReference type="InterPro" id="IPR051625">
    <property type="entry name" value="Signaling_Regulatory_Domain"/>
</dbReference>
<dbReference type="PANTHER" id="PTHR22872">
    <property type="entry name" value="BTK-BINDING PROTEIN-RELATED"/>
    <property type="match status" value="1"/>
</dbReference>
<feature type="repeat" description="RCC1" evidence="3">
    <location>
        <begin position="185"/>
        <end position="233"/>
    </location>
</feature>
<feature type="region of interest" description="Disordered" evidence="4">
    <location>
        <begin position="848"/>
        <end position="878"/>
    </location>
</feature>
<dbReference type="GO" id="GO:0005509">
    <property type="term" value="F:calcium ion binding"/>
    <property type="evidence" value="ECO:0007669"/>
    <property type="project" value="InterPro"/>
</dbReference>
<evidence type="ECO:0000256" key="4">
    <source>
        <dbReference type="SAM" id="MobiDB-lite"/>
    </source>
</evidence>
<dbReference type="InterPro" id="IPR000408">
    <property type="entry name" value="Reg_chr_condens"/>
</dbReference>
<feature type="repeat" description="RCC1" evidence="3">
    <location>
        <begin position="307"/>
        <end position="360"/>
    </location>
</feature>
<dbReference type="CDD" id="cd00051">
    <property type="entry name" value="EFh"/>
    <property type="match status" value="1"/>
</dbReference>
<dbReference type="Gene3D" id="2.130.10.30">
    <property type="entry name" value="Regulator of chromosome condensation 1/beta-lactamase-inhibitor protein II"/>
    <property type="match status" value="3"/>
</dbReference>
<evidence type="ECO:0000256" key="3">
    <source>
        <dbReference type="PROSITE-ProRule" id="PRU00235"/>
    </source>
</evidence>
<feature type="compositionally biased region" description="Basic and acidic residues" evidence="4">
    <location>
        <begin position="541"/>
        <end position="554"/>
    </location>
</feature>
<feature type="repeat" description="RCC1" evidence="3">
    <location>
        <begin position="454"/>
        <end position="504"/>
    </location>
</feature>
<dbReference type="EMBL" id="HBKN01033418">
    <property type="protein sequence ID" value="CAE2318959.1"/>
    <property type="molecule type" value="Transcribed_RNA"/>
</dbReference>
<dbReference type="Gene3D" id="2.30.42.10">
    <property type="match status" value="1"/>
</dbReference>
<sequence length="1476" mass="163854">MKSAEQRSGTNDTSCTVYAWGRGKDHVLGTGHAWMHPNPTAMMHVGLKVKSVACGARHTLLLSSHFKVFSWGESMHGQLGLGATSARQASVQPTHIDKLDSLYVVQVAAGGNCSLAISKKGTMLAWGDNSMEQLGLGASFSGKAKVLEPSSILGFSVEAEIQWQQPVIVRARIGGSHGACLDTSGNLFTWGRNDCGQLGLGDQVDRNTPSMVKTHQFVRVSVGTSHTAAVDHRYQLWTWGSVGEGRLGHGVLFEEKKEIRGNVVNKIRRQLNFVLEPKKVEFFKQKRIGLADVACSNSFTIALDRKGRLWSWGAGMYGQLGRGSDNLTSDFPELIEILLPDEPPDLFQQNLEHRRSLRRNSASFLFRNSFSLKSLASGTNDTDTPLESPDERKQRSFIMRHSSRKMTSEVQELRADSPEGKRLSFEADGLVDERVCISQLVVGKSHAFAVSKKGQLFFWGKGDFGLAGNGDSRCQHSPIAVPSMREDVSLVGTGDHFAIAVRYQDRKSLVSRGYRLLTLPNTQGIVHVLEEVDRARPEAKLKEEDKVDQRRAQDLNDASKQLTNNAYTSSKEWKNKYQSLVPGAEHFLELEGWDLLDGPYLDTSLPQDPALDLMTPGGIKSLWSQYKTAKKVEDPGRREVTGNRTDRRRSLEYVLLPPKPLHSSDRLPSTLKDAMAVETLSLYEEEHKELRQRERTRILSAHRRSSESQGPRTTFGTESRFKRRDPEEQDGKVTQIANDVGYVPAGIGLVLTANLRFDSVEKEVRVKEVVRGGSVHQSVLAEKSVLGVDDVIMEVDGRQVKDLFDCRRALMGQPGTSVSVTFMHRDKNGVSVVHTSFFPRMYVEGPRAADRGGHEEEAEANKTPRFYNSRSHKTPVALTEEQEREVVEVAQELPRGSLSLRALQRKLVDRHPAWREKVSDVLVLVGALKRNRLLPWVCASEASEAEKEREEREVLSARPDTARASSGAPTALGLRRSDTLESQEIVEKLQLGKLLRAGPTRRPLSMPRDKAVVPKTLVEGSARPSPGPADYAVTYGNIGSAKKGFTFTSRATEIVPGTPGPADYQQTGEKDGGPRGPTFQFRPRTALVRVDPPPPPPLLSDIVSTFDGKVSPHRRSVHGGAPSYSIASRKLWETQRHLEYGESFDALSSKWVRDGAGPGQYKLPASTGSAFSFPSSERFAEERGASINAELLFPGVCRDGTAAGVGGGLKFTMGGRYVRSEEDENMPGPGSYEVSPPERGGDKGPSMAARYPSSSSSSAAPGPGAYRPENFEAIGSELVAVGAASRMQEEKERKRVGEQRAQVNFSLANKLIDDLRRRLKKIFKSPEEAFAFLDEKEDQRVTFRSLRAQLESIKIKLDDDEMRLIAAKLDRNRDGIISVEEFLASFTWGVQVQTPRERLQKLVETCKRRIEIVKQIKQRMVERDFSTRRKLVVPSEPVTQRQDSKKKRKMHIFLRPAPPASARNDTKRGYSFRKQT</sequence>
<evidence type="ECO:0000259" key="5">
    <source>
        <dbReference type="PROSITE" id="PS50222"/>
    </source>
</evidence>
<dbReference type="SUPFAM" id="SSF50156">
    <property type="entry name" value="PDZ domain-like"/>
    <property type="match status" value="1"/>
</dbReference>
<evidence type="ECO:0000256" key="2">
    <source>
        <dbReference type="ARBA" id="ARBA00022837"/>
    </source>
</evidence>
<dbReference type="InterPro" id="IPR058923">
    <property type="entry name" value="RCC1-like_dom"/>
</dbReference>
<proteinExistence type="predicted"/>
<dbReference type="InterPro" id="IPR009091">
    <property type="entry name" value="RCC1/BLIP-II"/>
</dbReference>
<feature type="compositionally biased region" description="Low complexity" evidence="4">
    <location>
        <begin position="1245"/>
        <end position="1268"/>
    </location>
</feature>
<evidence type="ECO:0000313" key="6">
    <source>
        <dbReference type="EMBL" id="CAE2318958.1"/>
    </source>
</evidence>
<feature type="repeat" description="RCC1" evidence="3">
    <location>
        <begin position="66"/>
        <end position="120"/>
    </location>
</feature>
<dbReference type="InterPro" id="IPR036034">
    <property type="entry name" value="PDZ_sf"/>
</dbReference>
<dbReference type="Pfam" id="PF13499">
    <property type="entry name" value="EF-hand_7"/>
    <property type="match status" value="1"/>
</dbReference>
<gene>
    <name evidence="6" type="ORF">GTHE00462_LOCUS26011</name>
    <name evidence="7" type="ORF">GTHE00462_LOCUS26012</name>
</gene>
<dbReference type="PROSITE" id="PS50012">
    <property type="entry name" value="RCC1_3"/>
    <property type="match status" value="7"/>
</dbReference>
<keyword evidence="2" id="KW-0106">Calcium</keyword>
<feature type="region of interest" description="Disordered" evidence="4">
    <location>
        <begin position="1434"/>
        <end position="1476"/>
    </location>
</feature>
<feature type="domain" description="EF-hand" evidence="5">
    <location>
        <begin position="1357"/>
        <end position="1392"/>
    </location>
</feature>
<feature type="region of interest" description="Disordered" evidence="4">
    <location>
        <begin position="541"/>
        <end position="563"/>
    </location>
</feature>
<dbReference type="PRINTS" id="PR00633">
    <property type="entry name" value="RCCNDNSATION"/>
</dbReference>
<dbReference type="SUPFAM" id="SSF47473">
    <property type="entry name" value="EF-hand"/>
    <property type="match status" value="1"/>
</dbReference>
<dbReference type="InterPro" id="IPR002048">
    <property type="entry name" value="EF_hand_dom"/>
</dbReference>
<feature type="region of interest" description="Disordered" evidence="4">
    <location>
        <begin position="1220"/>
        <end position="1268"/>
    </location>
</feature>
<organism evidence="7">
    <name type="scientific">Guillardia theta</name>
    <name type="common">Cryptophyte</name>
    <name type="synonym">Cryptomonas phi</name>
    <dbReference type="NCBI Taxonomy" id="55529"/>
    <lineage>
        <taxon>Eukaryota</taxon>
        <taxon>Cryptophyceae</taxon>
        <taxon>Pyrenomonadales</taxon>
        <taxon>Geminigeraceae</taxon>
        <taxon>Guillardia</taxon>
    </lineage>
</organism>
<protein>
    <recommendedName>
        <fullName evidence="5">EF-hand domain-containing protein</fullName>
    </recommendedName>
</protein>